<name>A0A1E3U7L3_9FIRM</name>
<feature type="region of interest" description="Disordered" evidence="1">
    <location>
        <begin position="1"/>
        <end position="23"/>
    </location>
</feature>
<comment type="caution">
    <text evidence="2">The sequence shown here is derived from an EMBL/GenBank/DDBJ whole genome shotgun (WGS) entry which is preliminary data.</text>
</comment>
<evidence type="ECO:0000313" key="2">
    <source>
        <dbReference type="EMBL" id="ODR42207.1"/>
    </source>
</evidence>
<dbReference type="AlphaFoldDB" id="A0A1E3U7L3"/>
<dbReference type="OrthoDB" id="8235990at2"/>
<dbReference type="EMBL" id="MEHA01000039">
    <property type="protein sequence ID" value="ODR42207.1"/>
    <property type="molecule type" value="Genomic_DNA"/>
</dbReference>
<protein>
    <submittedName>
        <fullName evidence="2">Uncharacterized protein</fullName>
    </submittedName>
</protein>
<sequence length="74" mass="8428">MKQFEPPAGEGYQLWGTTTEGEPRSPVFETLDELCEWCAENDTVFADIKATKEEWKEMLDADFVHAKVGNIVFT</sequence>
<organism evidence="2 3">
    <name type="scientific">Eisenbergiella tayi</name>
    <dbReference type="NCBI Taxonomy" id="1432052"/>
    <lineage>
        <taxon>Bacteria</taxon>
        <taxon>Bacillati</taxon>
        <taxon>Bacillota</taxon>
        <taxon>Clostridia</taxon>
        <taxon>Lachnospirales</taxon>
        <taxon>Lachnospiraceae</taxon>
        <taxon>Eisenbergiella</taxon>
    </lineage>
</organism>
<accession>A0A1E3U7L3</accession>
<dbReference type="Proteomes" id="UP000094271">
    <property type="component" value="Unassembled WGS sequence"/>
</dbReference>
<gene>
    <name evidence="2" type="ORF">BEI59_32230</name>
</gene>
<evidence type="ECO:0000313" key="3">
    <source>
        <dbReference type="Proteomes" id="UP000094271"/>
    </source>
</evidence>
<proteinExistence type="predicted"/>
<dbReference type="RefSeq" id="WP_069432334.1">
    <property type="nucleotide sequence ID" value="NZ_MEHA01000039.1"/>
</dbReference>
<reference evidence="2 3" key="1">
    <citation type="submission" date="2016-08" db="EMBL/GenBank/DDBJ databases">
        <authorList>
            <person name="Seilhamer J.J."/>
        </authorList>
    </citation>
    <scope>NUCLEOTIDE SEQUENCE [LARGE SCALE GENOMIC DNA]</scope>
    <source>
        <strain evidence="2 3">NML150140-1</strain>
    </source>
</reference>
<evidence type="ECO:0000256" key="1">
    <source>
        <dbReference type="SAM" id="MobiDB-lite"/>
    </source>
</evidence>